<keyword evidence="3" id="KW-1185">Reference proteome</keyword>
<keyword evidence="1" id="KW-0472">Membrane</keyword>
<evidence type="ECO:0000313" key="2">
    <source>
        <dbReference type="EMBL" id="WGW04678.1"/>
    </source>
</evidence>
<feature type="transmembrane region" description="Helical" evidence="1">
    <location>
        <begin position="77"/>
        <end position="96"/>
    </location>
</feature>
<sequence>MTMLLMYCIVPLVITVPLLRFVLFRRLFGFKDMRKGVKVFFSEHGQDARTIYNAGTKRGPKQIGGMALFEATKGAKYLPPLLIVWIVILLFQMGEMRGGSDWIALVVFLAGSAYLCTLNYRLRIVLDGNEMHKLDWRFRHQTYDLAQLVWAEQDSSESYRLEFEDGRSAYILRWITGHDVFKDCILNALEINKR</sequence>
<proteinExistence type="predicted"/>
<protein>
    <submittedName>
        <fullName evidence="2">Uncharacterized protein</fullName>
    </submittedName>
</protein>
<organism evidence="2 3">
    <name type="scientific">Tropicibacter oceani</name>
    <dbReference type="NCBI Taxonomy" id="3058420"/>
    <lineage>
        <taxon>Bacteria</taxon>
        <taxon>Pseudomonadati</taxon>
        <taxon>Pseudomonadota</taxon>
        <taxon>Alphaproteobacteria</taxon>
        <taxon>Rhodobacterales</taxon>
        <taxon>Roseobacteraceae</taxon>
        <taxon>Tropicibacter</taxon>
    </lineage>
</organism>
<feature type="transmembrane region" description="Helical" evidence="1">
    <location>
        <begin position="102"/>
        <end position="122"/>
    </location>
</feature>
<evidence type="ECO:0000313" key="3">
    <source>
        <dbReference type="Proteomes" id="UP001241605"/>
    </source>
</evidence>
<keyword evidence="1" id="KW-0812">Transmembrane</keyword>
<keyword evidence="1" id="KW-1133">Transmembrane helix</keyword>
<dbReference type="Proteomes" id="UP001241605">
    <property type="component" value="Chromosome"/>
</dbReference>
<accession>A0ABY8QJP8</accession>
<evidence type="ECO:0000256" key="1">
    <source>
        <dbReference type="SAM" id="Phobius"/>
    </source>
</evidence>
<feature type="transmembrane region" description="Helical" evidence="1">
    <location>
        <begin position="6"/>
        <end position="24"/>
    </location>
</feature>
<name>A0ABY8QJP8_9RHOB</name>
<gene>
    <name evidence="2" type="ORF">QF118_03760</name>
</gene>
<dbReference type="RefSeq" id="WP_282301314.1">
    <property type="nucleotide sequence ID" value="NZ_CP124616.1"/>
</dbReference>
<reference evidence="2 3" key="1">
    <citation type="submission" date="2023-05" db="EMBL/GenBank/DDBJ databases">
        <title>YMD87, complete Genome.</title>
        <authorList>
            <person name="Zhang J."/>
            <person name="Xu X."/>
        </authorList>
    </citation>
    <scope>NUCLEOTIDE SEQUENCE [LARGE SCALE GENOMIC DNA]</scope>
    <source>
        <strain evidence="2 3">YMD87</strain>
    </source>
</reference>
<dbReference type="EMBL" id="CP124616">
    <property type="protein sequence ID" value="WGW04678.1"/>
    <property type="molecule type" value="Genomic_DNA"/>
</dbReference>